<proteinExistence type="predicted"/>
<accession>J3MR78</accession>
<protein>
    <submittedName>
        <fullName evidence="1">Uncharacterized protein</fullName>
    </submittedName>
</protein>
<dbReference type="Proteomes" id="UP000006038">
    <property type="component" value="Chromosome 8"/>
</dbReference>
<dbReference type="HOGENOM" id="CLU_2874537_0_0_1"/>
<reference evidence="1" key="1">
    <citation type="journal article" date="2013" name="Nat. Commun.">
        <title>Whole-genome sequencing of Oryza brachyantha reveals mechanisms underlying Oryza genome evolution.</title>
        <authorList>
            <person name="Chen J."/>
            <person name="Huang Q."/>
            <person name="Gao D."/>
            <person name="Wang J."/>
            <person name="Lang Y."/>
            <person name="Liu T."/>
            <person name="Li B."/>
            <person name="Bai Z."/>
            <person name="Luis Goicoechea J."/>
            <person name="Liang C."/>
            <person name="Chen C."/>
            <person name="Zhang W."/>
            <person name="Sun S."/>
            <person name="Liao Y."/>
            <person name="Zhang X."/>
            <person name="Yang L."/>
            <person name="Song C."/>
            <person name="Wang M."/>
            <person name="Shi J."/>
            <person name="Liu G."/>
            <person name="Liu J."/>
            <person name="Zhou H."/>
            <person name="Zhou W."/>
            <person name="Yu Q."/>
            <person name="An N."/>
            <person name="Chen Y."/>
            <person name="Cai Q."/>
            <person name="Wang B."/>
            <person name="Liu B."/>
            <person name="Min J."/>
            <person name="Huang Y."/>
            <person name="Wu H."/>
            <person name="Li Z."/>
            <person name="Zhang Y."/>
            <person name="Yin Y."/>
            <person name="Song W."/>
            <person name="Jiang J."/>
            <person name="Jackson S.A."/>
            <person name="Wing R.A."/>
            <person name="Wang J."/>
            <person name="Chen M."/>
        </authorList>
    </citation>
    <scope>NUCLEOTIDE SEQUENCE [LARGE SCALE GENOMIC DNA]</scope>
    <source>
        <strain evidence="1">cv. IRGC 101232</strain>
    </source>
</reference>
<keyword evidence="2" id="KW-1185">Reference proteome</keyword>
<reference evidence="1" key="2">
    <citation type="submission" date="2013-04" db="UniProtKB">
        <authorList>
            <consortium name="EnsemblPlants"/>
        </authorList>
    </citation>
    <scope>IDENTIFICATION</scope>
</reference>
<sequence>GNQGETLLPFPFLDCRLRFRGNSVEKRNTLFFCLLEFSIQNFKCIRSKFPICGLIHLPSSSPAR</sequence>
<dbReference type="AlphaFoldDB" id="J3MR78"/>
<organism evidence="1">
    <name type="scientific">Oryza brachyantha</name>
    <name type="common">malo sina</name>
    <dbReference type="NCBI Taxonomy" id="4533"/>
    <lineage>
        <taxon>Eukaryota</taxon>
        <taxon>Viridiplantae</taxon>
        <taxon>Streptophyta</taxon>
        <taxon>Embryophyta</taxon>
        <taxon>Tracheophyta</taxon>
        <taxon>Spermatophyta</taxon>
        <taxon>Magnoliopsida</taxon>
        <taxon>Liliopsida</taxon>
        <taxon>Poales</taxon>
        <taxon>Poaceae</taxon>
        <taxon>BOP clade</taxon>
        <taxon>Oryzoideae</taxon>
        <taxon>Oryzeae</taxon>
        <taxon>Oryzinae</taxon>
        <taxon>Oryza</taxon>
    </lineage>
</organism>
<dbReference type="Gramene" id="OB08G16070.1">
    <property type="protein sequence ID" value="OB08G16070.1"/>
    <property type="gene ID" value="OB08G16070"/>
</dbReference>
<dbReference type="EnsemblPlants" id="OB08G16070.1">
    <property type="protein sequence ID" value="OB08G16070.1"/>
    <property type="gene ID" value="OB08G16070"/>
</dbReference>
<evidence type="ECO:0000313" key="2">
    <source>
        <dbReference type="Proteomes" id="UP000006038"/>
    </source>
</evidence>
<evidence type="ECO:0000313" key="1">
    <source>
        <dbReference type="EnsemblPlants" id="OB08G16070.1"/>
    </source>
</evidence>
<name>J3MR78_ORYBR</name>